<evidence type="ECO:0000256" key="5">
    <source>
        <dbReference type="RuleBase" id="RU003465"/>
    </source>
</evidence>
<dbReference type="GO" id="GO:0046872">
    <property type="term" value="F:metal ion binding"/>
    <property type="evidence" value="ECO:0007669"/>
    <property type="project" value="UniProtKB-KW"/>
</dbReference>
<organism evidence="7 8">
    <name type="scientific">Pythium oligandrum</name>
    <name type="common">Mycoparasitic fungus</name>
    <dbReference type="NCBI Taxonomy" id="41045"/>
    <lineage>
        <taxon>Eukaryota</taxon>
        <taxon>Sar</taxon>
        <taxon>Stramenopiles</taxon>
        <taxon>Oomycota</taxon>
        <taxon>Peronosporomycetes</taxon>
        <taxon>Pythiales</taxon>
        <taxon>Pythiaceae</taxon>
        <taxon>Pythium</taxon>
    </lineage>
</organism>
<dbReference type="CDD" id="cd00143">
    <property type="entry name" value="PP2Cc"/>
    <property type="match status" value="1"/>
</dbReference>
<dbReference type="PANTHER" id="PTHR47992">
    <property type="entry name" value="PROTEIN PHOSPHATASE"/>
    <property type="match status" value="1"/>
</dbReference>
<protein>
    <recommendedName>
        <fullName evidence="6">PPM-type phosphatase domain-containing protein</fullName>
    </recommendedName>
</protein>
<dbReference type="SUPFAM" id="SSF81606">
    <property type="entry name" value="PP2C-like"/>
    <property type="match status" value="1"/>
</dbReference>
<evidence type="ECO:0000256" key="4">
    <source>
        <dbReference type="ARBA" id="ARBA00022912"/>
    </source>
</evidence>
<sequence>MPVHASGQESLGEAEEHKDDKTSFLSRKFAGFLRRSSAVNAVRPDDQNVIIPANSIQARIADRRRSSPARIITAVDEEIVFGVKNYAANSSNAARAVNEDRYRIISSLELYGKALVTSDKRVQSYQDALDKQLLECYANEGNVPKMDLKKLAKYQSGTNTEFFGIFDGHGGDHCSSFLALLFPLYLLLTPDFHENMPAAATKACTAINTEILKREEAKQRGGGSTGLVVMIRDGIAYVCNVGDCRAILISKSGVSALSTDHKATNESEKQRIEDAGGMVLYVKGVARVNGRLAVSRAFGDAEHHEYVIAEPEITTHSLSPCDEYIVLASDGLWDVLSNEDVMATIRNHPWLSIDEITQVLIDRAMELGTMDNVTVVIIDVRKR</sequence>
<dbReference type="InterPro" id="IPR001932">
    <property type="entry name" value="PPM-type_phosphatase-like_dom"/>
</dbReference>
<dbReference type="GO" id="GO:0016020">
    <property type="term" value="C:membrane"/>
    <property type="evidence" value="ECO:0007669"/>
    <property type="project" value="UniProtKB-SubCell"/>
</dbReference>
<evidence type="ECO:0000256" key="3">
    <source>
        <dbReference type="ARBA" id="ARBA00022801"/>
    </source>
</evidence>
<keyword evidence="8" id="KW-1185">Reference proteome</keyword>
<dbReference type="SMART" id="SM00331">
    <property type="entry name" value="PP2C_SIG"/>
    <property type="match status" value="1"/>
</dbReference>
<dbReference type="OrthoDB" id="416093at2759"/>
<dbReference type="InterPro" id="IPR036457">
    <property type="entry name" value="PPM-type-like_dom_sf"/>
</dbReference>
<comment type="caution">
    <text evidence="7">The sequence shown here is derived from an EMBL/GenBank/DDBJ whole genome shotgun (WGS) entry which is preliminary data.</text>
</comment>
<reference evidence="7" key="1">
    <citation type="submission" date="2019-03" db="EMBL/GenBank/DDBJ databases">
        <title>Long read genome sequence of the mycoparasitic Pythium oligandrum ATCC 38472 isolated from sugarbeet rhizosphere.</title>
        <authorList>
            <person name="Gaulin E."/>
        </authorList>
    </citation>
    <scope>NUCLEOTIDE SEQUENCE</scope>
    <source>
        <strain evidence="7">ATCC 38472_TT</strain>
    </source>
</reference>
<comment type="subcellular location">
    <subcellularLocation>
        <location evidence="1">Membrane</location>
        <topology evidence="1">Peripheral membrane protein</topology>
    </subcellularLocation>
</comment>
<evidence type="ECO:0000256" key="1">
    <source>
        <dbReference type="ARBA" id="ARBA00004170"/>
    </source>
</evidence>
<accession>A0A8K1CHR1</accession>
<keyword evidence="2" id="KW-0479">Metal-binding</keyword>
<evidence type="ECO:0000313" key="8">
    <source>
        <dbReference type="Proteomes" id="UP000794436"/>
    </source>
</evidence>
<keyword evidence="3 5" id="KW-0378">Hydrolase</keyword>
<dbReference type="InterPro" id="IPR015655">
    <property type="entry name" value="PP2C"/>
</dbReference>
<name>A0A8K1CHR1_PYTOL</name>
<comment type="similarity">
    <text evidence="5">Belongs to the PP2C family.</text>
</comment>
<dbReference type="Gene3D" id="3.60.40.10">
    <property type="entry name" value="PPM-type phosphatase domain"/>
    <property type="match status" value="1"/>
</dbReference>
<dbReference type="Pfam" id="PF00481">
    <property type="entry name" value="PP2C"/>
    <property type="match status" value="1"/>
</dbReference>
<evidence type="ECO:0000313" key="7">
    <source>
        <dbReference type="EMBL" id="TMW63274.1"/>
    </source>
</evidence>
<dbReference type="PROSITE" id="PS51746">
    <property type="entry name" value="PPM_2"/>
    <property type="match status" value="1"/>
</dbReference>
<evidence type="ECO:0000256" key="2">
    <source>
        <dbReference type="ARBA" id="ARBA00022723"/>
    </source>
</evidence>
<dbReference type="GO" id="GO:0004722">
    <property type="term" value="F:protein serine/threonine phosphatase activity"/>
    <property type="evidence" value="ECO:0007669"/>
    <property type="project" value="InterPro"/>
</dbReference>
<evidence type="ECO:0000259" key="6">
    <source>
        <dbReference type="PROSITE" id="PS51746"/>
    </source>
</evidence>
<dbReference type="InterPro" id="IPR000222">
    <property type="entry name" value="PP2C_BS"/>
</dbReference>
<proteinExistence type="inferred from homology"/>
<keyword evidence="4 5" id="KW-0904">Protein phosphatase</keyword>
<dbReference type="AlphaFoldDB" id="A0A8K1CHR1"/>
<feature type="domain" description="PPM-type phosphatase" evidence="6">
    <location>
        <begin position="85"/>
        <end position="380"/>
    </location>
</feature>
<dbReference type="Proteomes" id="UP000794436">
    <property type="component" value="Unassembled WGS sequence"/>
</dbReference>
<gene>
    <name evidence="7" type="ORF">Poli38472_002215</name>
</gene>
<dbReference type="EMBL" id="SPLM01000072">
    <property type="protein sequence ID" value="TMW63274.1"/>
    <property type="molecule type" value="Genomic_DNA"/>
</dbReference>
<dbReference type="PROSITE" id="PS01032">
    <property type="entry name" value="PPM_1"/>
    <property type="match status" value="1"/>
</dbReference>
<dbReference type="SMART" id="SM00332">
    <property type="entry name" value="PP2Cc"/>
    <property type="match status" value="1"/>
</dbReference>